<feature type="transmembrane region" description="Helical" evidence="1">
    <location>
        <begin position="51"/>
        <end position="76"/>
    </location>
</feature>
<evidence type="ECO:0000313" key="3">
    <source>
        <dbReference type="Proteomes" id="UP000002200"/>
    </source>
</evidence>
<reference evidence="2 3" key="1">
    <citation type="journal article" date="2003" name="Genome Res.">
        <title>Tropheryma whipplei twist: a human pathogenic Actinobacteria with a reduced genome.</title>
        <authorList>
            <person name="Raoult D."/>
            <person name="Ogata H."/>
            <person name="Audic S."/>
            <person name="Robert C."/>
            <person name="Suhre K."/>
            <person name="Drancourt M."/>
            <person name="Claverie J.-M."/>
        </authorList>
    </citation>
    <scope>NUCLEOTIDE SEQUENCE [LARGE SCALE GENOMIC DNA]</scope>
    <source>
        <strain evidence="2 3">Twist</strain>
    </source>
</reference>
<keyword evidence="1" id="KW-0812">Transmembrane</keyword>
<dbReference type="AlphaFoldDB" id="Q83FW6"/>
<keyword evidence="1" id="KW-1133">Transmembrane helix</keyword>
<gene>
    <name evidence="2" type="ordered locus">TWT_579</name>
</gene>
<accession>Q83FW6</accession>
<keyword evidence="3" id="KW-1185">Reference proteome</keyword>
<evidence type="ECO:0000313" key="2">
    <source>
        <dbReference type="EMBL" id="AAO44676.1"/>
    </source>
</evidence>
<dbReference type="KEGG" id="twh:TWT_579"/>
<feature type="transmembrane region" description="Helical" evidence="1">
    <location>
        <begin position="82"/>
        <end position="99"/>
    </location>
</feature>
<dbReference type="Proteomes" id="UP000002200">
    <property type="component" value="Chromosome"/>
</dbReference>
<dbReference type="HOGENOM" id="CLU_1098125_0_0_11"/>
<sequence length="263" mass="30853">MGADAMNRQSSFFPLLTGFFTYLFLLTRPHKRRLFMAGLVRKYYRDSTARTLIFDFYEYSVEGGILCLLLGVPSYIQLTEPLLLALVVALVALCVALIMHHSQYTLVLFDDWGIDKRSFFLRYSYYSQTPSFQNPTKRRQILLLDTVTRYGRKWSRVYVATMAVCIFFLVGTPISAWYLGALSFFACLFYTCFFTILPSIIFPFAFDGFPALLVRKLLYNLHIRRHGPIPKELTDIVTQAYEIYPERLYPWFRSRKNQRCESR</sequence>
<organism evidence="2 3">
    <name type="scientific">Tropheryma whipplei (strain Twist)</name>
    <name type="common">Whipple's bacillus</name>
    <dbReference type="NCBI Taxonomy" id="203267"/>
    <lineage>
        <taxon>Bacteria</taxon>
        <taxon>Bacillati</taxon>
        <taxon>Actinomycetota</taxon>
        <taxon>Actinomycetes</taxon>
        <taxon>Micrococcales</taxon>
        <taxon>Tropherymataceae</taxon>
        <taxon>Tropheryma</taxon>
    </lineage>
</organism>
<feature type="transmembrane region" description="Helical" evidence="1">
    <location>
        <begin position="182"/>
        <end position="206"/>
    </location>
</feature>
<proteinExistence type="predicted"/>
<protein>
    <submittedName>
        <fullName evidence="2">Uncharacterized protein</fullName>
    </submittedName>
</protein>
<keyword evidence="1" id="KW-0472">Membrane</keyword>
<name>Q83FW6_TROWT</name>
<feature type="transmembrane region" description="Helical" evidence="1">
    <location>
        <begin position="12"/>
        <end position="30"/>
    </location>
</feature>
<dbReference type="EMBL" id="AE014184">
    <property type="protein sequence ID" value="AAO44676.1"/>
    <property type="molecule type" value="Genomic_DNA"/>
</dbReference>
<feature type="transmembrane region" description="Helical" evidence="1">
    <location>
        <begin position="157"/>
        <end position="176"/>
    </location>
</feature>
<evidence type="ECO:0000256" key="1">
    <source>
        <dbReference type="SAM" id="Phobius"/>
    </source>
</evidence>